<dbReference type="Proteomes" id="UP000321570">
    <property type="component" value="Unassembled WGS sequence"/>
</dbReference>
<gene>
    <name evidence="1" type="ORF">WMSIL1_LOCUS8211</name>
</gene>
<dbReference type="EMBL" id="CABIJS010000322">
    <property type="protein sequence ID" value="VUZ49232.1"/>
    <property type="molecule type" value="Genomic_DNA"/>
</dbReference>
<proteinExistence type="predicted"/>
<organism evidence="1 2">
    <name type="scientific">Hymenolepis diminuta</name>
    <name type="common">Rat tapeworm</name>
    <dbReference type="NCBI Taxonomy" id="6216"/>
    <lineage>
        <taxon>Eukaryota</taxon>
        <taxon>Metazoa</taxon>
        <taxon>Spiralia</taxon>
        <taxon>Lophotrochozoa</taxon>
        <taxon>Platyhelminthes</taxon>
        <taxon>Cestoda</taxon>
        <taxon>Eucestoda</taxon>
        <taxon>Cyclophyllidea</taxon>
        <taxon>Hymenolepididae</taxon>
        <taxon>Hymenolepis</taxon>
    </lineage>
</organism>
<name>A0A564YPL9_HYMDI</name>
<dbReference type="AlphaFoldDB" id="A0A564YPL9"/>
<accession>A0A564YPL9</accession>
<keyword evidence="2" id="KW-1185">Reference proteome</keyword>
<sequence>MFMCITLHIHIVNQKYRFPGFTTYQVGDTSATSGAAIKNLRTEDGNLIAPHTQTQGFPHLLVSD</sequence>
<evidence type="ECO:0000313" key="2">
    <source>
        <dbReference type="Proteomes" id="UP000321570"/>
    </source>
</evidence>
<reference evidence="1 2" key="1">
    <citation type="submission" date="2019-07" db="EMBL/GenBank/DDBJ databases">
        <authorList>
            <person name="Jastrzebski P J."/>
            <person name="Paukszto L."/>
            <person name="Jastrzebski P J."/>
        </authorList>
    </citation>
    <scope>NUCLEOTIDE SEQUENCE [LARGE SCALE GENOMIC DNA]</scope>
    <source>
        <strain evidence="1 2">WMS-il1</strain>
    </source>
</reference>
<evidence type="ECO:0000313" key="1">
    <source>
        <dbReference type="EMBL" id="VUZ49232.1"/>
    </source>
</evidence>
<protein>
    <submittedName>
        <fullName evidence="1">Uncharacterized protein</fullName>
    </submittedName>
</protein>